<comment type="caution">
    <text evidence="1">The sequence shown here is derived from an EMBL/GenBank/DDBJ whole genome shotgun (WGS) entry which is preliminary data.</text>
</comment>
<dbReference type="OrthoDB" id="117961at2759"/>
<evidence type="ECO:0000313" key="1">
    <source>
        <dbReference type="EMBL" id="ETO73680.1"/>
    </source>
</evidence>
<organism evidence="1 2">
    <name type="scientific">Phytophthora nicotianae P1976</name>
    <dbReference type="NCBI Taxonomy" id="1317066"/>
    <lineage>
        <taxon>Eukaryota</taxon>
        <taxon>Sar</taxon>
        <taxon>Stramenopiles</taxon>
        <taxon>Oomycota</taxon>
        <taxon>Peronosporomycetes</taxon>
        <taxon>Peronosporales</taxon>
        <taxon>Peronosporaceae</taxon>
        <taxon>Phytophthora</taxon>
    </lineage>
</organism>
<name>A0A081A469_PHYNI</name>
<proteinExistence type="predicted"/>
<dbReference type="Proteomes" id="UP000028582">
    <property type="component" value="Unassembled WGS sequence"/>
</dbReference>
<reference evidence="1 2" key="1">
    <citation type="submission" date="2013-11" db="EMBL/GenBank/DDBJ databases">
        <title>The Genome Sequence of Phytophthora parasitica P1976.</title>
        <authorList>
            <consortium name="The Broad Institute Genomics Platform"/>
            <person name="Russ C."/>
            <person name="Tyler B."/>
            <person name="Panabieres F."/>
            <person name="Shan W."/>
            <person name="Tripathy S."/>
            <person name="Grunwald N."/>
            <person name="Machado M."/>
            <person name="Johnson C.S."/>
            <person name="Walker B."/>
            <person name="Young S."/>
            <person name="Zeng Q."/>
            <person name="Gargeya S."/>
            <person name="Fitzgerald M."/>
            <person name="Haas B."/>
            <person name="Abouelleil A."/>
            <person name="Allen A.W."/>
            <person name="Alvarado L."/>
            <person name="Arachchi H.M."/>
            <person name="Berlin A.M."/>
            <person name="Chapman S.B."/>
            <person name="Gainer-Dewar J."/>
            <person name="Goldberg J."/>
            <person name="Griggs A."/>
            <person name="Gujja S."/>
            <person name="Hansen M."/>
            <person name="Howarth C."/>
            <person name="Imamovic A."/>
            <person name="Ireland A."/>
            <person name="Larimer J."/>
            <person name="McCowan C."/>
            <person name="Murphy C."/>
            <person name="Pearson M."/>
            <person name="Poon T.W."/>
            <person name="Priest M."/>
            <person name="Roberts A."/>
            <person name="Saif S."/>
            <person name="Shea T."/>
            <person name="Sisk P."/>
            <person name="Sykes S."/>
            <person name="Wortman J."/>
            <person name="Nusbaum C."/>
            <person name="Birren B."/>
        </authorList>
    </citation>
    <scope>NUCLEOTIDE SEQUENCE [LARGE SCALE GENOMIC DNA]</scope>
    <source>
        <strain evidence="1 2">P1976</strain>
    </source>
</reference>
<sequence>MNDTSLSDASKMTSTSLEHASFPHFSSIKWETLRHLAAVTGEAAIQMLLTAGSEAQQRPIAQEFRIPVLLLDEKDPCDSRRTFSVALRKDYSVTASQAFDFSPAPAPKLEPEPM</sequence>
<accession>A0A081A469</accession>
<protein>
    <submittedName>
        <fullName evidence="1">Uncharacterized protein</fullName>
    </submittedName>
</protein>
<dbReference type="EMBL" id="ANJA01001855">
    <property type="protein sequence ID" value="ETO73680.1"/>
    <property type="molecule type" value="Genomic_DNA"/>
</dbReference>
<dbReference type="AlphaFoldDB" id="A0A081A469"/>
<gene>
    <name evidence="1" type="ORF">F444_10387</name>
</gene>
<evidence type="ECO:0000313" key="2">
    <source>
        <dbReference type="Proteomes" id="UP000028582"/>
    </source>
</evidence>